<feature type="transmembrane region" description="Helical" evidence="8">
    <location>
        <begin position="85"/>
        <end position="109"/>
    </location>
</feature>
<dbReference type="PANTHER" id="PTHR30047">
    <property type="entry name" value="HIGH-AFFINITY CHOLINE TRANSPORT PROTEIN-RELATED"/>
    <property type="match status" value="1"/>
</dbReference>
<dbReference type="Pfam" id="PF02028">
    <property type="entry name" value="BCCT"/>
    <property type="match status" value="1"/>
</dbReference>
<keyword evidence="7 8" id="KW-0472">Membrane</keyword>
<evidence type="ECO:0000256" key="8">
    <source>
        <dbReference type="SAM" id="Phobius"/>
    </source>
</evidence>
<feature type="transmembrane region" description="Helical" evidence="8">
    <location>
        <begin position="395"/>
        <end position="418"/>
    </location>
</feature>
<keyword evidence="4" id="KW-1003">Cell membrane</keyword>
<feature type="transmembrane region" description="Helical" evidence="8">
    <location>
        <begin position="439"/>
        <end position="458"/>
    </location>
</feature>
<protein>
    <submittedName>
        <fullName evidence="9">Glycine betaine transporter</fullName>
    </submittedName>
</protein>
<feature type="transmembrane region" description="Helical" evidence="8">
    <location>
        <begin position="314"/>
        <end position="332"/>
    </location>
</feature>
<evidence type="ECO:0000256" key="4">
    <source>
        <dbReference type="ARBA" id="ARBA00022475"/>
    </source>
</evidence>
<dbReference type="GO" id="GO:0022857">
    <property type="term" value="F:transmembrane transporter activity"/>
    <property type="evidence" value="ECO:0007669"/>
    <property type="project" value="InterPro"/>
</dbReference>
<name>Q9K637_HALH5</name>
<keyword evidence="6 8" id="KW-1133">Transmembrane helix</keyword>
<sequence length="517" mass="56840">MESKELWKNPVFYLSASFILLLVLLGVTMPSRFGAAASALFDLTAINFGWFYLFSVFILIVFLLFLAVSKYGLIRLGGEDERPEFPFFTWIGMLFSAGFGVGLVFWGVAEPMSHFFTPPFQTVDGQTEAAARVAMGYSFFHWGISQWSVFAIVGLVIAFLQFRKNKDGLVSTALAPAVGQRPAVRHTIDCLAIIATVLGIATSLGLGILQVNGGLHAVFGVGNATWIQMVIIGVIFVAYMLSSTTGLNKGIRYLSNLNLGLALLLLLFVLFLGPTRFILESFTLAIGDYISNFIQYSLRMEPYVGGTWVRDWTIFYWAWAIAWSPYVGAFVARVSRGRTIREFIVGVMIVPPLIACLWIATFGGTALWSDLNVQAGIADVVNEDLTLALFQTYEFLPLTTVASIVSLFLIVTFLVTSADSATFILASMSSFGRTNPPRLAKMTWGVLMSAIAAALLYAGGLDALQTASLVAALPFTIILLILLYAIVKLLRQEPLPIRKADLKRFRRLEKAANKKEK</sequence>
<feature type="transmembrane region" description="Helical" evidence="8">
    <location>
        <begin position="253"/>
        <end position="273"/>
    </location>
</feature>
<evidence type="ECO:0000256" key="7">
    <source>
        <dbReference type="ARBA" id="ARBA00023136"/>
    </source>
</evidence>
<feature type="transmembrane region" description="Helical" evidence="8">
    <location>
        <begin position="50"/>
        <end position="73"/>
    </location>
</feature>
<evidence type="ECO:0000256" key="6">
    <source>
        <dbReference type="ARBA" id="ARBA00022989"/>
    </source>
</evidence>
<feature type="transmembrane region" description="Helical" evidence="8">
    <location>
        <begin position="139"/>
        <end position="160"/>
    </location>
</feature>
<dbReference type="KEGG" id="bha:BH3895"/>
<comment type="subcellular location">
    <subcellularLocation>
        <location evidence="1">Cell membrane</location>
        <topology evidence="1">Multi-pass membrane protein</topology>
    </subcellularLocation>
</comment>
<dbReference type="AlphaFoldDB" id="Q9K637"/>
<reference evidence="9 10" key="1">
    <citation type="journal article" date="2000" name="Nucleic Acids Res.">
        <title>Complete genome sequence of the alkaliphilic bacterium Bacillus halodurans and genomic sequence comparison with Bacillus subtilis.</title>
        <authorList>
            <person name="Takami H."/>
            <person name="Nakasone K."/>
            <person name="Takaki Y."/>
            <person name="Maeno G."/>
            <person name="Sasaki R."/>
            <person name="Masui N."/>
            <person name="Fuji F."/>
            <person name="Hirama C."/>
            <person name="Nakamura Y."/>
            <person name="Ogasawara N."/>
            <person name="Kuhara S."/>
            <person name="Horikoshi K."/>
        </authorList>
    </citation>
    <scope>NUCLEOTIDE SEQUENCE [LARGE SCALE GENOMIC DNA]</scope>
    <source>
        <strain evidence="10">ATCC BAA-125 / DSM 18197 / FERM 7344 / JCM 9153 / C-125</strain>
    </source>
</reference>
<keyword evidence="3" id="KW-0813">Transport</keyword>
<evidence type="ECO:0000256" key="2">
    <source>
        <dbReference type="ARBA" id="ARBA00005658"/>
    </source>
</evidence>
<dbReference type="NCBIfam" id="TIGR00842">
    <property type="entry name" value="bcct"/>
    <property type="match status" value="1"/>
</dbReference>
<evidence type="ECO:0000313" key="10">
    <source>
        <dbReference type="Proteomes" id="UP000001258"/>
    </source>
</evidence>
<feature type="transmembrane region" description="Helical" evidence="8">
    <location>
        <begin position="470"/>
        <end position="490"/>
    </location>
</feature>
<dbReference type="EMBL" id="BA000004">
    <property type="protein sequence ID" value="BAB07614.1"/>
    <property type="molecule type" value="Genomic_DNA"/>
</dbReference>
<dbReference type="Proteomes" id="UP000001258">
    <property type="component" value="Chromosome"/>
</dbReference>
<keyword evidence="5 8" id="KW-0812">Transmembrane</keyword>
<dbReference type="HOGENOM" id="CLU_010118_4_1_9"/>
<feature type="transmembrane region" description="Helical" evidence="8">
    <location>
        <begin position="190"/>
        <end position="211"/>
    </location>
</feature>
<organism evidence="9 10">
    <name type="scientific">Halalkalibacterium halodurans (strain ATCC BAA-125 / DSM 18197 / FERM 7344 / JCM 9153 / C-125)</name>
    <name type="common">Bacillus halodurans</name>
    <dbReference type="NCBI Taxonomy" id="272558"/>
    <lineage>
        <taxon>Bacteria</taxon>
        <taxon>Bacillati</taxon>
        <taxon>Bacillota</taxon>
        <taxon>Bacilli</taxon>
        <taxon>Bacillales</taxon>
        <taxon>Bacillaceae</taxon>
        <taxon>Halalkalibacterium (ex Joshi et al. 2022)</taxon>
    </lineage>
</organism>
<proteinExistence type="inferred from homology"/>
<evidence type="ECO:0000256" key="5">
    <source>
        <dbReference type="ARBA" id="ARBA00022692"/>
    </source>
</evidence>
<feature type="transmembrane region" description="Helical" evidence="8">
    <location>
        <begin position="12"/>
        <end position="30"/>
    </location>
</feature>
<evidence type="ECO:0000256" key="1">
    <source>
        <dbReference type="ARBA" id="ARBA00004651"/>
    </source>
</evidence>
<keyword evidence="10" id="KW-1185">Reference proteome</keyword>
<dbReference type="OrthoDB" id="9775735at2"/>
<comment type="similarity">
    <text evidence="2">Belongs to the BCCT transporter (TC 2.A.15) family.</text>
</comment>
<evidence type="ECO:0000256" key="3">
    <source>
        <dbReference type="ARBA" id="ARBA00022448"/>
    </source>
</evidence>
<accession>Q9K637</accession>
<dbReference type="InterPro" id="IPR000060">
    <property type="entry name" value="BCCT_transptr"/>
</dbReference>
<dbReference type="PIR" id="G84136">
    <property type="entry name" value="G84136"/>
</dbReference>
<dbReference type="STRING" id="272558.gene:10729808"/>
<gene>
    <name evidence="9" type="ordered locus">BH3895</name>
</gene>
<feature type="transmembrane region" description="Helical" evidence="8">
    <location>
        <begin position="217"/>
        <end position="241"/>
    </location>
</feature>
<dbReference type="GO" id="GO:0005886">
    <property type="term" value="C:plasma membrane"/>
    <property type="evidence" value="ECO:0007669"/>
    <property type="project" value="UniProtKB-SubCell"/>
</dbReference>
<dbReference type="PANTHER" id="PTHR30047:SF7">
    <property type="entry name" value="HIGH-AFFINITY CHOLINE TRANSPORT PROTEIN"/>
    <property type="match status" value="1"/>
</dbReference>
<dbReference type="eggNOG" id="COG1292">
    <property type="taxonomic scope" value="Bacteria"/>
</dbReference>
<feature type="transmembrane region" description="Helical" evidence="8">
    <location>
        <begin position="344"/>
        <end position="368"/>
    </location>
</feature>
<evidence type="ECO:0000313" key="9">
    <source>
        <dbReference type="EMBL" id="BAB07614.1"/>
    </source>
</evidence>
<dbReference type="RefSeq" id="WP_010900020.1">
    <property type="nucleotide sequence ID" value="NC_002570.2"/>
</dbReference>